<name>G7YS66_CLOSI</name>
<dbReference type="AlphaFoldDB" id="G7YS66"/>
<reference evidence="1" key="1">
    <citation type="journal article" date="2011" name="Genome Biol.">
        <title>The draft genome of the carcinogenic human liver fluke Clonorchis sinensis.</title>
        <authorList>
            <person name="Wang X."/>
            <person name="Chen W."/>
            <person name="Huang Y."/>
            <person name="Sun J."/>
            <person name="Men J."/>
            <person name="Liu H."/>
            <person name="Luo F."/>
            <person name="Guo L."/>
            <person name="Lv X."/>
            <person name="Deng C."/>
            <person name="Zhou C."/>
            <person name="Fan Y."/>
            <person name="Li X."/>
            <person name="Huang L."/>
            <person name="Hu Y."/>
            <person name="Liang C."/>
            <person name="Hu X."/>
            <person name="Xu J."/>
            <person name="Yu X."/>
        </authorList>
    </citation>
    <scope>NUCLEOTIDE SEQUENCE [LARGE SCALE GENOMIC DNA]</scope>
    <source>
        <strain evidence="1">Henan</strain>
    </source>
</reference>
<proteinExistence type="predicted"/>
<reference key="2">
    <citation type="submission" date="2011-10" db="EMBL/GenBank/DDBJ databases">
        <title>The genome and transcriptome sequence of Clonorchis sinensis provide insights into the carcinogenic liver fluke.</title>
        <authorList>
            <person name="Wang X."/>
            <person name="Huang Y."/>
            <person name="Chen W."/>
            <person name="Liu H."/>
            <person name="Guo L."/>
            <person name="Chen Y."/>
            <person name="Luo F."/>
            <person name="Zhou W."/>
            <person name="Sun J."/>
            <person name="Mao Q."/>
            <person name="Liang P."/>
            <person name="Zhou C."/>
            <person name="Tian Y."/>
            <person name="Men J."/>
            <person name="Lv X."/>
            <person name="Huang L."/>
            <person name="Zhou J."/>
            <person name="Hu Y."/>
            <person name="Li R."/>
            <person name="Zhang F."/>
            <person name="Lei H."/>
            <person name="Li X."/>
            <person name="Hu X."/>
            <person name="Liang C."/>
            <person name="Xu J."/>
            <person name="Wu Z."/>
            <person name="Yu X."/>
        </authorList>
    </citation>
    <scope>NUCLEOTIDE SEQUENCE</scope>
    <source>
        <strain>Henan</strain>
    </source>
</reference>
<keyword evidence="2" id="KW-1185">Reference proteome</keyword>
<gene>
    <name evidence="1" type="ORF">CLF_109019</name>
</gene>
<accession>G7YS66</accession>
<protein>
    <submittedName>
        <fullName evidence="1">Glutamine rich 2</fullName>
    </submittedName>
</protein>
<organism evidence="1 2">
    <name type="scientific">Clonorchis sinensis</name>
    <name type="common">Chinese liver fluke</name>
    <dbReference type="NCBI Taxonomy" id="79923"/>
    <lineage>
        <taxon>Eukaryota</taxon>
        <taxon>Metazoa</taxon>
        <taxon>Spiralia</taxon>
        <taxon>Lophotrochozoa</taxon>
        <taxon>Platyhelminthes</taxon>
        <taxon>Trematoda</taxon>
        <taxon>Digenea</taxon>
        <taxon>Opisthorchiida</taxon>
        <taxon>Opisthorchiata</taxon>
        <taxon>Opisthorchiidae</taxon>
        <taxon>Clonorchis</taxon>
    </lineage>
</organism>
<evidence type="ECO:0000313" key="2">
    <source>
        <dbReference type="Proteomes" id="UP000008909"/>
    </source>
</evidence>
<sequence length="166" mass="18804">MVLNTDVTCTLANQSFTKCHSLFAVSYPRLVESYQRFDRALRPGFGPRTADMRSKRVTTTPQDRLSKVESQLAILNSLPDNRQLLGDLYSGSEGKSVKQDTADNQRRVAELWQTVNINRRVDATEEGVSRLRNEDKIPRSRVNNATNGRFSWVPVESSVKTKIVCE</sequence>
<evidence type="ECO:0000313" key="1">
    <source>
        <dbReference type="EMBL" id="GAA55796.1"/>
    </source>
</evidence>
<dbReference type="Proteomes" id="UP000008909">
    <property type="component" value="Unassembled WGS sequence"/>
</dbReference>
<dbReference type="EMBL" id="DF144084">
    <property type="protein sequence ID" value="GAA55796.1"/>
    <property type="molecule type" value="Genomic_DNA"/>
</dbReference>
<dbReference type="STRING" id="79923.G7YS66"/>
<dbReference type="InParanoid" id="G7YS66"/>